<comment type="caution">
    <text evidence="1">The sequence shown here is derived from an EMBL/GenBank/DDBJ whole genome shotgun (WGS) entry which is preliminary data.</text>
</comment>
<dbReference type="SUPFAM" id="SSF46785">
    <property type="entry name" value="Winged helix' DNA-binding domain"/>
    <property type="match status" value="1"/>
</dbReference>
<dbReference type="Gene3D" id="1.10.10.10">
    <property type="entry name" value="Winged helix-like DNA-binding domain superfamily/Winged helix DNA-binding domain"/>
    <property type="match status" value="1"/>
</dbReference>
<reference evidence="1 2" key="1">
    <citation type="submission" date="2018-09" db="EMBL/GenBank/DDBJ databases">
        <title>Phylogeny of the Shewanellaceae, and recommendation for two new genera, Pseudoshewanella and Parashewanella.</title>
        <authorList>
            <person name="Wang G."/>
        </authorList>
    </citation>
    <scope>NUCLEOTIDE SEQUENCE [LARGE SCALE GENOMIC DNA]</scope>
    <source>
        <strain evidence="1 2">KCTC 22492</strain>
    </source>
</reference>
<gene>
    <name evidence="1" type="ORF">D5R81_01910</name>
</gene>
<dbReference type="EMBL" id="QYYH01000006">
    <property type="protein sequence ID" value="RJY19249.1"/>
    <property type="molecule type" value="Genomic_DNA"/>
</dbReference>
<organism evidence="1 2">
    <name type="scientific">Parashewanella spongiae</name>
    <dbReference type="NCBI Taxonomy" id="342950"/>
    <lineage>
        <taxon>Bacteria</taxon>
        <taxon>Pseudomonadati</taxon>
        <taxon>Pseudomonadota</taxon>
        <taxon>Gammaproteobacteria</taxon>
        <taxon>Alteromonadales</taxon>
        <taxon>Shewanellaceae</taxon>
        <taxon>Parashewanella</taxon>
    </lineage>
</organism>
<dbReference type="AlphaFoldDB" id="A0A3A6UC99"/>
<name>A0A3A6UC99_9GAMM</name>
<proteinExistence type="predicted"/>
<dbReference type="InterPro" id="IPR036390">
    <property type="entry name" value="WH_DNA-bd_sf"/>
</dbReference>
<sequence length="77" mass="8767">MLEALIKQKKPRVAQHKKRHAQILLAIDENNSPLINQQIAKALNISPLAVTSLRKRFVEEGLEVAVNSKHSHQGRRR</sequence>
<dbReference type="Pfam" id="PF13551">
    <property type="entry name" value="HTH_29"/>
    <property type="match status" value="1"/>
</dbReference>
<dbReference type="InterPro" id="IPR036388">
    <property type="entry name" value="WH-like_DNA-bd_sf"/>
</dbReference>
<evidence type="ECO:0000313" key="2">
    <source>
        <dbReference type="Proteomes" id="UP000273022"/>
    </source>
</evidence>
<evidence type="ECO:0000313" key="1">
    <source>
        <dbReference type="EMBL" id="RJY19249.1"/>
    </source>
</evidence>
<keyword evidence="2" id="KW-1185">Reference proteome</keyword>
<accession>A0A3A6UC99</accession>
<protein>
    <submittedName>
        <fullName evidence="1">Helix-turn-helix domain-containing protein</fullName>
    </submittedName>
</protein>
<feature type="non-terminal residue" evidence="1">
    <location>
        <position position="77"/>
    </location>
</feature>
<dbReference type="Proteomes" id="UP000273022">
    <property type="component" value="Unassembled WGS sequence"/>
</dbReference>